<keyword evidence="6 7" id="KW-0472">Membrane</keyword>
<evidence type="ECO:0000313" key="10">
    <source>
        <dbReference type="Proteomes" id="UP001305702"/>
    </source>
</evidence>
<dbReference type="InterPro" id="IPR004638">
    <property type="entry name" value="EmrB-like"/>
</dbReference>
<sequence length="523" mass="56285">MVTKQTNTRLTVIGLMLALLLASLDQTIVSTAMPTIIKKFGGLDKFVWVFSAYLIANVTGMPIFGKLSDMYGRKRFFILGLVVFMIGSALCGTAQSMTQLIVYRAIQGIGGGALMPIIFTIVFDIFPPEKRGKMQGLFGAVFGISSVLGPLAGAFFTDYVDWRWIFYINLPLGIVAFLLIQAAYHESVDHRKAVIDWLGTILMVGTVLCLMFGLELGGKTVGGVEYAWTSWPIVSLLAGFVILFGLFLWSQKRAADPIIPLGLFHNRLFSSSMGVSFLYGAVMISGASYIPLFIQGVFGVNATGAGLVLTPMMLGVVASSTVGGRFAGKATYRTIMLVSVVLVTVALFLLGTISIDTKRWIITIYMVLLGLGMGASFPVLSLSALHKVEMRFRGSVNSLNSFFRTIGSAIGVTVFGTLQSHHLQNSLRNAVDPAFAGKIGDGRGLLQEEVQKQIPPEALHKLLGGLADSISFVFQWSVLLGILGFICILFMGRARLEIPAAAGRGAAGEAGPNARPGREPKRT</sequence>
<keyword evidence="3" id="KW-1003">Cell membrane</keyword>
<feature type="transmembrane region" description="Helical" evidence="7">
    <location>
        <begin position="268"/>
        <end position="290"/>
    </location>
</feature>
<evidence type="ECO:0000256" key="2">
    <source>
        <dbReference type="ARBA" id="ARBA00022448"/>
    </source>
</evidence>
<feature type="transmembrane region" description="Helical" evidence="7">
    <location>
        <begin position="76"/>
        <end position="95"/>
    </location>
</feature>
<name>A0AA96LER2_9BACL</name>
<evidence type="ECO:0000259" key="8">
    <source>
        <dbReference type="PROSITE" id="PS50850"/>
    </source>
</evidence>
<evidence type="ECO:0000256" key="7">
    <source>
        <dbReference type="SAM" id="Phobius"/>
    </source>
</evidence>
<accession>A0AA96LER2</accession>
<feature type="transmembrane region" description="Helical" evidence="7">
    <location>
        <begin position="401"/>
        <end position="418"/>
    </location>
</feature>
<dbReference type="PANTHER" id="PTHR23501:SF170">
    <property type="entry name" value="MULTIDRUG RESISTANCE PROTEIN 3"/>
    <property type="match status" value="1"/>
</dbReference>
<feature type="transmembrane region" description="Helical" evidence="7">
    <location>
        <begin position="46"/>
        <end position="64"/>
    </location>
</feature>
<feature type="transmembrane region" description="Helical" evidence="7">
    <location>
        <begin position="194"/>
        <end position="214"/>
    </location>
</feature>
<dbReference type="CDD" id="cd17502">
    <property type="entry name" value="MFS_Azr1_MDR_like"/>
    <property type="match status" value="1"/>
</dbReference>
<feature type="domain" description="Major facilitator superfamily (MFS) profile" evidence="8">
    <location>
        <begin position="11"/>
        <end position="496"/>
    </location>
</feature>
<keyword evidence="10" id="KW-1185">Reference proteome</keyword>
<dbReference type="GO" id="GO:0005886">
    <property type="term" value="C:plasma membrane"/>
    <property type="evidence" value="ECO:0007669"/>
    <property type="project" value="UniProtKB-SubCell"/>
</dbReference>
<evidence type="ECO:0000256" key="3">
    <source>
        <dbReference type="ARBA" id="ARBA00022475"/>
    </source>
</evidence>
<keyword evidence="4 7" id="KW-0812">Transmembrane</keyword>
<feature type="transmembrane region" description="Helical" evidence="7">
    <location>
        <begin position="137"/>
        <end position="156"/>
    </location>
</feature>
<dbReference type="Gene3D" id="1.20.1720.10">
    <property type="entry name" value="Multidrug resistance protein D"/>
    <property type="match status" value="1"/>
</dbReference>
<dbReference type="PRINTS" id="PR01036">
    <property type="entry name" value="TCRTETB"/>
</dbReference>
<dbReference type="PROSITE" id="PS50850">
    <property type="entry name" value="MFS"/>
    <property type="match status" value="1"/>
</dbReference>
<feature type="transmembrane region" description="Helical" evidence="7">
    <location>
        <begin position="334"/>
        <end position="354"/>
    </location>
</feature>
<feature type="transmembrane region" description="Helical" evidence="7">
    <location>
        <begin position="162"/>
        <end position="182"/>
    </location>
</feature>
<dbReference type="SUPFAM" id="SSF103473">
    <property type="entry name" value="MFS general substrate transporter"/>
    <property type="match status" value="1"/>
</dbReference>
<feature type="transmembrane region" description="Helical" evidence="7">
    <location>
        <begin position="302"/>
        <end position="322"/>
    </location>
</feature>
<dbReference type="GO" id="GO:0022857">
    <property type="term" value="F:transmembrane transporter activity"/>
    <property type="evidence" value="ECO:0007669"/>
    <property type="project" value="InterPro"/>
</dbReference>
<dbReference type="Pfam" id="PF07690">
    <property type="entry name" value="MFS_1"/>
    <property type="match status" value="1"/>
</dbReference>
<dbReference type="Gene3D" id="1.20.1250.20">
    <property type="entry name" value="MFS general substrate transporter like domains"/>
    <property type="match status" value="1"/>
</dbReference>
<evidence type="ECO:0000313" key="9">
    <source>
        <dbReference type="EMBL" id="WNQ12729.1"/>
    </source>
</evidence>
<organism evidence="9 10">
    <name type="scientific">Paenibacillus aurantius</name>
    <dbReference type="NCBI Taxonomy" id="2918900"/>
    <lineage>
        <taxon>Bacteria</taxon>
        <taxon>Bacillati</taxon>
        <taxon>Bacillota</taxon>
        <taxon>Bacilli</taxon>
        <taxon>Bacillales</taxon>
        <taxon>Paenibacillaceae</taxon>
        <taxon>Paenibacillus</taxon>
    </lineage>
</organism>
<dbReference type="RefSeq" id="WP_315606507.1">
    <property type="nucleotide sequence ID" value="NZ_CP130318.1"/>
</dbReference>
<dbReference type="InterPro" id="IPR011701">
    <property type="entry name" value="MFS"/>
</dbReference>
<proteinExistence type="predicted"/>
<feature type="transmembrane region" description="Helical" evidence="7">
    <location>
        <begin position="101"/>
        <end position="125"/>
    </location>
</feature>
<feature type="transmembrane region" description="Helical" evidence="7">
    <location>
        <begin position="360"/>
        <end position="380"/>
    </location>
</feature>
<dbReference type="FunFam" id="1.20.1720.10:FF:000004">
    <property type="entry name" value="EmrB/QacA family drug resistance transporter"/>
    <property type="match status" value="1"/>
</dbReference>
<evidence type="ECO:0000256" key="5">
    <source>
        <dbReference type="ARBA" id="ARBA00022989"/>
    </source>
</evidence>
<dbReference type="PANTHER" id="PTHR23501">
    <property type="entry name" value="MAJOR FACILITATOR SUPERFAMILY"/>
    <property type="match status" value="1"/>
</dbReference>
<feature type="transmembrane region" description="Helical" evidence="7">
    <location>
        <begin position="226"/>
        <end position="248"/>
    </location>
</feature>
<evidence type="ECO:0000256" key="1">
    <source>
        <dbReference type="ARBA" id="ARBA00004651"/>
    </source>
</evidence>
<dbReference type="EMBL" id="CP130318">
    <property type="protein sequence ID" value="WNQ12729.1"/>
    <property type="molecule type" value="Genomic_DNA"/>
</dbReference>
<keyword evidence="5 7" id="KW-1133">Transmembrane helix</keyword>
<evidence type="ECO:0000256" key="4">
    <source>
        <dbReference type="ARBA" id="ARBA00022692"/>
    </source>
</evidence>
<dbReference type="KEGG" id="paun:MJA45_06765"/>
<dbReference type="InterPro" id="IPR020846">
    <property type="entry name" value="MFS_dom"/>
</dbReference>
<dbReference type="AlphaFoldDB" id="A0AA96LER2"/>
<evidence type="ECO:0000256" key="6">
    <source>
        <dbReference type="ARBA" id="ARBA00023136"/>
    </source>
</evidence>
<dbReference type="InterPro" id="IPR036259">
    <property type="entry name" value="MFS_trans_sf"/>
</dbReference>
<feature type="transmembrane region" description="Helical" evidence="7">
    <location>
        <begin position="472"/>
        <end position="491"/>
    </location>
</feature>
<keyword evidence="2" id="KW-0813">Transport</keyword>
<comment type="subcellular location">
    <subcellularLocation>
        <location evidence="1">Cell membrane</location>
        <topology evidence="1">Multi-pass membrane protein</topology>
    </subcellularLocation>
</comment>
<dbReference type="NCBIfam" id="TIGR00711">
    <property type="entry name" value="efflux_EmrB"/>
    <property type="match status" value="1"/>
</dbReference>
<reference evidence="9 10" key="1">
    <citation type="submission" date="2022-02" db="EMBL/GenBank/DDBJ databases">
        <title>Paenibacillus sp. MBLB1776 Whole Genome Shotgun Sequencing.</title>
        <authorList>
            <person name="Hwang C.Y."/>
            <person name="Cho E.-S."/>
            <person name="Seo M.-J."/>
        </authorList>
    </citation>
    <scope>NUCLEOTIDE SEQUENCE [LARGE SCALE GENOMIC DNA]</scope>
    <source>
        <strain evidence="9 10">MBLB1776</strain>
    </source>
</reference>
<gene>
    <name evidence="9" type="ORF">MJA45_06765</name>
</gene>
<dbReference type="Proteomes" id="UP001305702">
    <property type="component" value="Chromosome"/>
</dbReference>
<protein>
    <submittedName>
        <fullName evidence="9">MDR family MFS transporter</fullName>
    </submittedName>
</protein>